<dbReference type="AlphaFoldDB" id="E8ZHH7"/>
<keyword evidence="1" id="KW-0472">Membrane</keyword>
<organism evidence="2 3">
    <name type="scientific">Mycoplasma haemofelis (strain Langford 1)</name>
    <name type="common">Haemobartonella felis</name>
    <dbReference type="NCBI Taxonomy" id="941640"/>
    <lineage>
        <taxon>Bacteria</taxon>
        <taxon>Bacillati</taxon>
        <taxon>Mycoplasmatota</taxon>
        <taxon>Mollicutes</taxon>
        <taxon>Mycoplasmataceae</taxon>
        <taxon>Mycoplasma</taxon>
    </lineage>
</organism>
<keyword evidence="1" id="KW-1133">Transmembrane helix</keyword>
<gene>
    <name evidence="2" type="ordered locus">HF1_05900</name>
</gene>
<keyword evidence="1" id="KW-0812">Transmembrane</keyword>
<keyword evidence="3" id="KW-1185">Reference proteome</keyword>
<sequence>MVNKLALLGASSVVVGAAGVSVYKFYDSPKSLKKLKDLFDSTKGRILLDAIGDKHDSVWT</sequence>
<reference evidence="2 3" key="1">
    <citation type="journal article" date="2011" name="J. Bacteriol.">
        <title>Complete genome sequence of Mycoplasma haemofelis, a hemotropic mycoplasma.</title>
        <authorList>
            <person name="Barker E.N."/>
            <person name="Helps C.R."/>
            <person name="Peters I.R."/>
            <person name="Darby A.C."/>
            <person name="Radford A.D."/>
            <person name="Tasker S."/>
        </authorList>
    </citation>
    <scope>NUCLEOTIDE SEQUENCE [LARGE SCALE GENOMIC DNA]</scope>
    <source>
        <strain evidence="2 3">Langford 1</strain>
    </source>
</reference>
<feature type="transmembrane region" description="Helical" evidence="1">
    <location>
        <begin position="6"/>
        <end position="26"/>
    </location>
</feature>
<evidence type="ECO:0000313" key="3">
    <source>
        <dbReference type="Proteomes" id="UP000008637"/>
    </source>
</evidence>
<accession>E8ZHH7</accession>
<evidence type="ECO:0000313" key="2">
    <source>
        <dbReference type="EMBL" id="CBY92598.1"/>
    </source>
</evidence>
<proteinExistence type="predicted"/>
<dbReference type="Proteomes" id="UP000008637">
    <property type="component" value="Chromosome"/>
</dbReference>
<dbReference type="KEGG" id="mha:HF1_05900"/>
<evidence type="ECO:0000256" key="1">
    <source>
        <dbReference type="SAM" id="Phobius"/>
    </source>
</evidence>
<name>E8ZHH7_MYCHL</name>
<dbReference type="EMBL" id="FR773153">
    <property type="protein sequence ID" value="CBY92598.1"/>
    <property type="molecule type" value="Genomic_DNA"/>
</dbReference>
<dbReference type="HOGENOM" id="CLU_2936645_0_0_14"/>
<protein>
    <submittedName>
        <fullName evidence="2">Uncharacterized protein</fullName>
    </submittedName>
</protein>